<dbReference type="Pfam" id="PF17668">
    <property type="entry name" value="Acetyltransf_17"/>
    <property type="match status" value="1"/>
</dbReference>
<keyword evidence="3" id="KW-1185">Reference proteome</keyword>
<dbReference type="InterPro" id="IPR000182">
    <property type="entry name" value="GNAT_dom"/>
</dbReference>
<dbReference type="PANTHER" id="PTHR37817:SF1">
    <property type="entry name" value="N-ACETYLTRANSFERASE EIS"/>
    <property type="match status" value="1"/>
</dbReference>
<dbReference type="InterPro" id="IPR016181">
    <property type="entry name" value="Acyl_CoA_acyltransferase"/>
</dbReference>
<gene>
    <name evidence="2" type="ORF">SAMN05421835_103314</name>
</gene>
<dbReference type="InterPro" id="IPR041380">
    <property type="entry name" value="Acetyltransf_17"/>
</dbReference>
<dbReference type="CDD" id="cd04301">
    <property type="entry name" value="NAT_SF"/>
    <property type="match status" value="1"/>
</dbReference>
<organism evidence="2 3">
    <name type="scientific">Amycolatopsis sacchari</name>
    <dbReference type="NCBI Taxonomy" id="115433"/>
    <lineage>
        <taxon>Bacteria</taxon>
        <taxon>Bacillati</taxon>
        <taxon>Actinomycetota</taxon>
        <taxon>Actinomycetes</taxon>
        <taxon>Pseudonocardiales</taxon>
        <taxon>Pseudonocardiaceae</taxon>
        <taxon>Amycolatopsis</taxon>
    </lineage>
</organism>
<dbReference type="InterPro" id="IPR036527">
    <property type="entry name" value="SCP2_sterol-bd_dom_sf"/>
</dbReference>
<dbReference type="Pfam" id="PF13530">
    <property type="entry name" value="SCP2_2"/>
    <property type="match status" value="1"/>
</dbReference>
<dbReference type="STRING" id="115433.SAMN05421835_103314"/>
<proteinExistence type="predicted"/>
<reference evidence="2 3" key="1">
    <citation type="submission" date="2016-10" db="EMBL/GenBank/DDBJ databases">
        <authorList>
            <person name="de Groot N.N."/>
        </authorList>
    </citation>
    <scope>NUCLEOTIDE SEQUENCE [LARGE SCALE GENOMIC DNA]</scope>
    <source>
        <strain evidence="2 3">DSM 44468</strain>
    </source>
</reference>
<feature type="domain" description="N-acetyltransferase" evidence="1">
    <location>
        <begin position="1"/>
        <end position="140"/>
    </location>
</feature>
<dbReference type="EMBL" id="FORP01000003">
    <property type="protein sequence ID" value="SFJ17641.1"/>
    <property type="molecule type" value="Genomic_DNA"/>
</dbReference>
<dbReference type="GO" id="GO:0034069">
    <property type="term" value="F:aminoglycoside N-acetyltransferase activity"/>
    <property type="evidence" value="ECO:0007669"/>
    <property type="project" value="TreeGrafter"/>
</dbReference>
<sequence length="376" mass="40265">MIIRDLAPGDFDAVWRIRRRAFGGPATPGPSWPGDPATFRGFVAESGGEPCGFLRIRRMGQFFGGRVVPMGGLASVAVDPHARGQGVAGGLVAAALEAMRADGQPLSALFTSVPALYRGRGWERSGVVERVELGMTAFRGVPGGKYTLRPLTSSTLDELRACYLELACDLDGMLAGHTPSGDPDLGSAVVDSEGKLRGYVALDRRDGELDVHDFVALDQEAAATLLRALGSWAGLVDKVRLRLPEPDVVSMLLPDAGVRTVEPWYLRVVDFPAAVAARGWPAARFLAEGTHTCVEIVDEHAPWHAGTYRLVVRDGTVHCVQSDDRPDVRLHARALGPWYSGAVPTTTLRRTGLCTGDASVLDALITSTTPRMLDSF</sequence>
<evidence type="ECO:0000259" key="1">
    <source>
        <dbReference type="PROSITE" id="PS51186"/>
    </source>
</evidence>
<dbReference type="SUPFAM" id="SSF55729">
    <property type="entry name" value="Acyl-CoA N-acyltransferases (Nat)"/>
    <property type="match status" value="1"/>
</dbReference>
<dbReference type="AlphaFoldDB" id="A0A1I3P8B0"/>
<dbReference type="GO" id="GO:0030649">
    <property type="term" value="P:aminoglycoside antibiotic catabolic process"/>
    <property type="evidence" value="ECO:0007669"/>
    <property type="project" value="TreeGrafter"/>
</dbReference>
<name>A0A1I3P8B0_9PSEU</name>
<dbReference type="Gene3D" id="3.40.630.30">
    <property type="match status" value="2"/>
</dbReference>
<dbReference type="RefSeq" id="WP_177228586.1">
    <property type="nucleotide sequence ID" value="NZ_FORP01000003.1"/>
</dbReference>
<dbReference type="Gene3D" id="3.30.1050.10">
    <property type="entry name" value="SCP2 sterol-binding domain"/>
    <property type="match status" value="1"/>
</dbReference>
<keyword evidence="2" id="KW-0808">Transferase</keyword>
<dbReference type="Proteomes" id="UP000199025">
    <property type="component" value="Unassembled WGS sequence"/>
</dbReference>
<dbReference type="InterPro" id="IPR025559">
    <property type="entry name" value="Eis_dom"/>
</dbReference>
<dbReference type="SUPFAM" id="SSF55718">
    <property type="entry name" value="SCP-like"/>
    <property type="match status" value="1"/>
</dbReference>
<dbReference type="PROSITE" id="PS51186">
    <property type="entry name" value="GNAT"/>
    <property type="match status" value="1"/>
</dbReference>
<protein>
    <submittedName>
        <fullName evidence="2">Predicted acetyltransferase</fullName>
    </submittedName>
</protein>
<dbReference type="Pfam" id="PF13527">
    <property type="entry name" value="Acetyltransf_9"/>
    <property type="match status" value="1"/>
</dbReference>
<dbReference type="PANTHER" id="PTHR37817">
    <property type="entry name" value="N-ACETYLTRANSFERASE EIS"/>
    <property type="match status" value="1"/>
</dbReference>
<dbReference type="InterPro" id="IPR051554">
    <property type="entry name" value="Acetyltransferase_Eis"/>
</dbReference>
<evidence type="ECO:0000313" key="3">
    <source>
        <dbReference type="Proteomes" id="UP000199025"/>
    </source>
</evidence>
<accession>A0A1I3P8B0</accession>
<evidence type="ECO:0000313" key="2">
    <source>
        <dbReference type="EMBL" id="SFJ17641.1"/>
    </source>
</evidence>